<organism evidence="4 5">
    <name type="scientific">Nocardioides baekrokdamisoli</name>
    <dbReference type="NCBI Taxonomy" id="1804624"/>
    <lineage>
        <taxon>Bacteria</taxon>
        <taxon>Bacillati</taxon>
        <taxon>Actinomycetota</taxon>
        <taxon>Actinomycetes</taxon>
        <taxon>Propionibacteriales</taxon>
        <taxon>Nocardioidaceae</taxon>
        <taxon>Nocardioides</taxon>
    </lineage>
</organism>
<evidence type="ECO:0000256" key="2">
    <source>
        <dbReference type="SAM" id="MobiDB-lite"/>
    </source>
</evidence>
<feature type="region of interest" description="Disordered" evidence="2">
    <location>
        <begin position="1"/>
        <end position="23"/>
    </location>
</feature>
<evidence type="ECO:0000313" key="4">
    <source>
        <dbReference type="EMBL" id="BBH17789.1"/>
    </source>
</evidence>
<dbReference type="KEGG" id="nbe:Back2_20760"/>
<feature type="transmembrane region" description="Helical" evidence="3">
    <location>
        <begin position="53"/>
        <end position="72"/>
    </location>
</feature>
<dbReference type="RefSeq" id="WP_125569188.1">
    <property type="nucleotide sequence ID" value="NZ_AP019307.1"/>
</dbReference>
<dbReference type="Proteomes" id="UP000271573">
    <property type="component" value="Chromosome"/>
</dbReference>
<keyword evidence="3" id="KW-0472">Membrane</keyword>
<keyword evidence="3" id="KW-1133">Transmembrane helix</keyword>
<evidence type="ECO:0000313" key="5">
    <source>
        <dbReference type="Proteomes" id="UP000271573"/>
    </source>
</evidence>
<keyword evidence="1" id="KW-0175">Coiled coil</keyword>
<feature type="transmembrane region" description="Helical" evidence="3">
    <location>
        <begin position="29"/>
        <end position="47"/>
    </location>
</feature>
<evidence type="ECO:0000256" key="3">
    <source>
        <dbReference type="SAM" id="Phobius"/>
    </source>
</evidence>
<dbReference type="Gene3D" id="1.20.5.340">
    <property type="match status" value="1"/>
</dbReference>
<name>A0A3G9J442_9ACTN</name>
<feature type="coiled-coil region" evidence="1">
    <location>
        <begin position="110"/>
        <end position="179"/>
    </location>
</feature>
<sequence>MAVTTVTNVTDVTASTTASRGHRGGSKRLAAAALLTLLAVVVVAAAIPTGSWLMAALAGSACALLGVVATRLTRTEVLIARRDAARDRADQAKAYRDLANLRSAETGATIKRLSTEIRDREADIAALQDALVESHQSLAASARVREGAESEAAVLAERVLELEITVESLRAELDAVTALGLRRTA</sequence>
<dbReference type="EMBL" id="AP019307">
    <property type="protein sequence ID" value="BBH17789.1"/>
    <property type="molecule type" value="Genomic_DNA"/>
</dbReference>
<accession>A0A3G9J442</accession>
<reference evidence="4 5" key="1">
    <citation type="submission" date="2018-11" db="EMBL/GenBank/DDBJ databases">
        <title>Complete genome sequence of Nocardioides baekrokdamisoli strain KCTC 39748.</title>
        <authorList>
            <person name="Kang S.W."/>
            <person name="Lee K.C."/>
            <person name="Kim K.K."/>
            <person name="Kim J.S."/>
            <person name="Kim D.S."/>
            <person name="Ko S.H."/>
            <person name="Yang S.H."/>
            <person name="Shin Y.K."/>
            <person name="Lee J.S."/>
        </authorList>
    </citation>
    <scope>NUCLEOTIDE SEQUENCE [LARGE SCALE GENOMIC DNA]</scope>
    <source>
        <strain evidence="4 5">KCTC 39748</strain>
    </source>
</reference>
<dbReference type="AlphaFoldDB" id="A0A3G9J442"/>
<keyword evidence="5" id="KW-1185">Reference proteome</keyword>
<keyword evidence="3" id="KW-0812">Transmembrane</keyword>
<gene>
    <name evidence="4" type="ORF">Back2_20760</name>
</gene>
<feature type="compositionally biased region" description="Low complexity" evidence="2">
    <location>
        <begin position="1"/>
        <end position="18"/>
    </location>
</feature>
<protein>
    <submittedName>
        <fullName evidence="4">Uncharacterized protein</fullName>
    </submittedName>
</protein>
<proteinExistence type="predicted"/>
<evidence type="ECO:0000256" key="1">
    <source>
        <dbReference type="SAM" id="Coils"/>
    </source>
</evidence>